<reference evidence="2 3" key="1">
    <citation type="submission" date="2024-09" db="EMBL/GenBank/DDBJ databases">
        <authorList>
            <person name="Sun Q."/>
            <person name="Mori K."/>
        </authorList>
    </citation>
    <scope>NUCLEOTIDE SEQUENCE [LARGE SCALE GENOMIC DNA]</scope>
    <source>
        <strain evidence="2 3">TBRC 1432</strain>
    </source>
</reference>
<dbReference type="InterPro" id="IPR029058">
    <property type="entry name" value="AB_hydrolase_fold"/>
</dbReference>
<feature type="domain" description="AB hydrolase-1" evidence="1">
    <location>
        <begin position="6"/>
        <end position="216"/>
    </location>
</feature>
<dbReference type="PANTHER" id="PTHR37017:SF11">
    <property type="entry name" value="ESTERASE_LIPASE_THIOESTERASE DOMAIN-CONTAINING PROTEIN"/>
    <property type="match status" value="1"/>
</dbReference>
<dbReference type="SUPFAM" id="SSF53474">
    <property type="entry name" value="alpha/beta-Hydrolases"/>
    <property type="match status" value="1"/>
</dbReference>
<dbReference type="Pfam" id="PF12697">
    <property type="entry name" value="Abhydrolase_6"/>
    <property type="match status" value="1"/>
</dbReference>
<dbReference type="EMBL" id="JBHLUD010000019">
    <property type="protein sequence ID" value="MFC0548661.1"/>
    <property type="molecule type" value="Genomic_DNA"/>
</dbReference>
<dbReference type="Gene3D" id="3.40.50.1820">
    <property type="entry name" value="alpha/beta hydrolase"/>
    <property type="match status" value="1"/>
</dbReference>
<evidence type="ECO:0000313" key="2">
    <source>
        <dbReference type="EMBL" id="MFC0548661.1"/>
    </source>
</evidence>
<name>A0ABV6N7T0_9PSEU</name>
<organism evidence="2 3">
    <name type="scientific">Kutzneria chonburiensis</name>
    <dbReference type="NCBI Taxonomy" id="1483604"/>
    <lineage>
        <taxon>Bacteria</taxon>
        <taxon>Bacillati</taxon>
        <taxon>Actinomycetota</taxon>
        <taxon>Actinomycetes</taxon>
        <taxon>Pseudonocardiales</taxon>
        <taxon>Pseudonocardiaceae</taxon>
        <taxon>Kutzneria</taxon>
    </lineage>
</organism>
<gene>
    <name evidence="2" type="ORF">ACFFH7_44640</name>
</gene>
<keyword evidence="3" id="KW-1185">Reference proteome</keyword>
<comment type="caution">
    <text evidence="2">The sequence shown here is derived from an EMBL/GenBank/DDBJ whole genome shotgun (WGS) entry which is preliminary data.</text>
</comment>
<sequence length="227" mass="23303">MNPTAVLVHGAFTDTSSWAGVIRRLRAADVPAQAVATPLRGLATDAAFVAATVAAIPGPVVLVGNSYAGAVIGAAAPTTSNVKALVHIAAFVPDEGESVLEMAAQFPDSELGPHLRPVGEDFYLSPEGFRHVLAADLPEDVTDVLAVSQRPIAAAALGEKSGPVGWKTLPSWHAVASADRAIHPTVQRFGAQRAGSTVVEIDGSHLLALSRADTVTELILDAVAKSA</sequence>
<dbReference type="Proteomes" id="UP001589810">
    <property type="component" value="Unassembled WGS sequence"/>
</dbReference>
<dbReference type="InterPro" id="IPR052897">
    <property type="entry name" value="Sec-Metab_Biosynth_Hydrolase"/>
</dbReference>
<proteinExistence type="predicted"/>
<dbReference type="RefSeq" id="WP_273941927.1">
    <property type="nucleotide sequence ID" value="NZ_CP097263.1"/>
</dbReference>
<evidence type="ECO:0000259" key="1">
    <source>
        <dbReference type="Pfam" id="PF12697"/>
    </source>
</evidence>
<dbReference type="GO" id="GO:0016787">
    <property type="term" value="F:hydrolase activity"/>
    <property type="evidence" value="ECO:0007669"/>
    <property type="project" value="UniProtKB-KW"/>
</dbReference>
<dbReference type="InterPro" id="IPR000073">
    <property type="entry name" value="AB_hydrolase_1"/>
</dbReference>
<dbReference type="PANTHER" id="PTHR37017">
    <property type="entry name" value="AB HYDROLASE-1 DOMAIN-CONTAINING PROTEIN-RELATED"/>
    <property type="match status" value="1"/>
</dbReference>
<accession>A0ABV6N7T0</accession>
<keyword evidence="2" id="KW-0378">Hydrolase</keyword>
<protein>
    <submittedName>
        <fullName evidence="2">Alpha/beta hydrolase</fullName>
    </submittedName>
</protein>
<evidence type="ECO:0000313" key="3">
    <source>
        <dbReference type="Proteomes" id="UP001589810"/>
    </source>
</evidence>